<dbReference type="SUPFAM" id="SSF53790">
    <property type="entry name" value="Tetrapyrrole methylase"/>
    <property type="match status" value="1"/>
</dbReference>
<dbReference type="InterPro" id="IPR035996">
    <property type="entry name" value="4pyrrol_Methylase_sf"/>
</dbReference>
<name>A0ABR6ZA21_9BURK</name>
<dbReference type="InterPro" id="IPR014777">
    <property type="entry name" value="4pyrrole_Mease_sub1"/>
</dbReference>
<dbReference type="Pfam" id="PF00590">
    <property type="entry name" value="TP_methylase"/>
    <property type="match status" value="1"/>
</dbReference>
<evidence type="ECO:0000313" key="3">
    <source>
        <dbReference type="Proteomes" id="UP000646911"/>
    </source>
</evidence>
<accession>A0ABR6ZA21</accession>
<dbReference type="Proteomes" id="UP000646911">
    <property type="component" value="Unassembled WGS sequence"/>
</dbReference>
<sequence length="275" mass="30675">MTNKKQGSLVFVGTGMRMAGQLTPIAQSYIESFDIVIAAVPNIFTRKWLQGVAKEYVCLNDHYDDTKVEGKTRRDTYRRMADTILKEMRAGKKVCAAFYGHPGIFACISHMAIAEAREEGYEAHMEPGISALDCLVADLGIDPGSHGMQSMESTQFMIYKRTLDPTALLILWQVGIAGDLTLKRFDTEPAHLQILVNKLAQYYPLDHEVILYEAATDPLEKTRIDKLRLGDLPKMSYKQITTLVIPPAQTLEKDQAIIDELNALAALRAQVQQAA</sequence>
<gene>
    <name evidence="2" type="ORF">H8L47_13685</name>
</gene>
<dbReference type="CDD" id="cd19916">
    <property type="entry name" value="OphMA_like"/>
    <property type="match status" value="1"/>
</dbReference>
<dbReference type="EMBL" id="JACOFX010000006">
    <property type="protein sequence ID" value="MBC3908610.1"/>
    <property type="molecule type" value="Genomic_DNA"/>
</dbReference>
<organism evidence="2 3">
    <name type="scientific">Undibacterium umbellatum</name>
    <dbReference type="NCBI Taxonomy" id="2762300"/>
    <lineage>
        <taxon>Bacteria</taxon>
        <taxon>Pseudomonadati</taxon>
        <taxon>Pseudomonadota</taxon>
        <taxon>Betaproteobacteria</taxon>
        <taxon>Burkholderiales</taxon>
        <taxon>Oxalobacteraceae</taxon>
        <taxon>Undibacterium</taxon>
    </lineage>
</organism>
<keyword evidence="3" id="KW-1185">Reference proteome</keyword>
<evidence type="ECO:0000313" key="2">
    <source>
        <dbReference type="EMBL" id="MBC3908610.1"/>
    </source>
</evidence>
<dbReference type="InterPro" id="IPR000878">
    <property type="entry name" value="4pyrrol_Mease"/>
</dbReference>
<comment type="caution">
    <text evidence="2">The sequence shown here is derived from an EMBL/GenBank/DDBJ whole genome shotgun (WGS) entry which is preliminary data.</text>
</comment>
<proteinExistence type="predicted"/>
<dbReference type="Gene3D" id="3.40.1010.10">
    <property type="entry name" value="Cobalt-precorrin-4 Transmethylase, Domain 1"/>
    <property type="match status" value="1"/>
</dbReference>
<protein>
    <recommendedName>
        <fullName evidence="1">Tetrapyrrole methylase domain-containing protein</fullName>
    </recommendedName>
</protein>
<feature type="domain" description="Tetrapyrrole methylase" evidence="1">
    <location>
        <begin position="9"/>
        <end position="227"/>
    </location>
</feature>
<reference evidence="2 3" key="1">
    <citation type="submission" date="2020-08" db="EMBL/GenBank/DDBJ databases">
        <title>Novel species isolated from subtropical streams in China.</title>
        <authorList>
            <person name="Lu H."/>
        </authorList>
    </citation>
    <scope>NUCLEOTIDE SEQUENCE [LARGE SCALE GENOMIC DNA]</scope>
    <source>
        <strain evidence="2 3">NL8W</strain>
    </source>
</reference>
<dbReference type="RefSeq" id="WP_186954165.1">
    <property type="nucleotide sequence ID" value="NZ_JACOFX010000006.1"/>
</dbReference>
<evidence type="ECO:0000259" key="1">
    <source>
        <dbReference type="Pfam" id="PF00590"/>
    </source>
</evidence>